<evidence type="ECO:0000256" key="3">
    <source>
        <dbReference type="ARBA" id="ARBA00022729"/>
    </source>
</evidence>
<evidence type="ECO:0000256" key="5">
    <source>
        <dbReference type="ARBA" id="ARBA00023180"/>
    </source>
</evidence>
<keyword evidence="5" id="KW-0325">Glycoprotein</keyword>
<organism evidence="6 7">
    <name type="scientific">Aromia moschata</name>
    <dbReference type="NCBI Taxonomy" id="1265417"/>
    <lineage>
        <taxon>Eukaryota</taxon>
        <taxon>Metazoa</taxon>
        <taxon>Ecdysozoa</taxon>
        <taxon>Arthropoda</taxon>
        <taxon>Hexapoda</taxon>
        <taxon>Insecta</taxon>
        <taxon>Pterygota</taxon>
        <taxon>Neoptera</taxon>
        <taxon>Endopterygota</taxon>
        <taxon>Coleoptera</taxon>
        <taxon>Polyphaga</taxon>
        <taxon>Cucujiformia</taxon>
        <taxon>Chrysomeloidea</taxon>
        <taxon>Cerambycidae</taxon>
        <taxon>Cerambycinae</taxon>
        <taxon>Callichromatini</taxon>
        <taxon>Aromia</taxon>
    </lineage>
</organism>
<dbReference type="GO" id="GO:0070008">
    <property type="term" value="F:serine-type exopeptidase activity"/>
    <property type="evidence" value="ECO:0007669"/>
    <property type="project" value="InterPro"/>
</dbReference>
<keyword evidence="4" id="KW-0378">Hydrolase</keyword>
<proteinExistence type="inferred from homology"/>
<keyword evidence="3" id="KW-0732">Signal</keyword>
<evidence type="ECO:0000256" key="4">
    <source>
        <dbReference type="ARBA" id="ARBA00022801"/>
    </source>
</evidence>
<dbReference type="GO" id="GO:0008239">
    <property type="term" value="F:dipeptidyl-peptidase activity"/>
    <property type="evidence" value="ECO:0007669"/>
    <property type="project" value="TreeGrafter"/>
</dbReference>
<sequence>MKKHTSTIRGVHKCLSMHHTFLKGRRINVLYTQGGKKKGDDKKKEIKAKNFKLHAMRREGKLAGNYTFDTKYIEVPLDHFSYTKNLSFPLRYLINETYYKEGGPIFFYTGNEGDINMFAQNTGFMFDIAPQFEAVVVFVEHRYYGESLPFGNLSYTSPAYSGYLSSTQALADFVYVINELQKKYRLPESDKKTPVVAFGGSYGGMLSAWLKMKYPNSVIGAIASSAPIWIFSKQNSCEKCY</sequence>
<name>A0AAV8YV95_9CUCU</name>
<dbReference type="Proteomes" id="UP001162162">
    <property type="component" value="Unassembled WGS sequence"/>
</dbReference>
<dbReference type="GO" id="GO:0006508">
    <property type="term" value="P:proteolysis"/>
    <property type="evidence" value="ECO:0007669"/>
    <property type="project" value="UniProtKB-KW"/>
</dbReference>
<dbReference type="Gene3D" id="3.40.50.1820">
    <property type="entry name" value="alpha/beta hydrolase"/>
    <property type="match status" value="1"/>
</dbReference>
<comment type="caution">
    <text evidence="6">The sequence shown here is derived from an EMBL/GenBank/DDBJ whole genome shotgun (WGS) entry which is preliminary data.</text>
</comment>
<evidence type="ECO:0000313" key="7">
    <source>
        <dbReference type="Proteomes" id="UP001162162"/>
    </source>
</evidence>
<evidence type="ECO:0000313" key="6">
    <source>
        <dbReference type="EMBL" id="KAJ8955715.1"/>
    </source>
</evidence>
<gene>
    <name evidence="6" type="ORF">NQ318_008587</name>
</gene>
<dbReference type="SUPFAM" id="SSF53474">
    <property type="entry name" value="alpha/beta-Hydrolases"/>
    <property type="match status" value="1"/>
</dbReference>
<dbReference type="PANTHER" id="PTHR11010">
    <property type="entry name" value="PROTEASE S28 PRO-X CARBOXYPEPTIDASE-RELATED"/>
    <property type="match status" value="1"/>
</dbReference>
<dbReference type="InterPro" id="IPR008758">
    <property type="entry name" value="Peptidase_S28"/>
</dbReference>
<keyword evidence="2" id="KW-0645">Protease</keyword>
<dbReference type="InterPro" id="IPR029058">
    <property type="entry name" value="AB_hydrolase_fold"/>
</dbReference>
<dbReference type="Pfam" id="PF05577">
    <property type="entry name" value="Peptidase_S28"/>
    <property type="match status" value="1"/>
</dbReference>
<reference evidence="6" key="1">
    <citation type="journal article" date="2023" name="Insect Mol. Biol.">
        <title>Genome sequencing provides insights into the evolution of gene families encoding plant cell wall-degrading enzymes in longhorned beetles.</title>
        <authorList>
            <person name="Shin N.R."/>
            <person name="Okamura Y."/>
            <person name="Kirsch R."/>
            <person name="Pauchet Y."/>
        </authorList>
    </citation>
    <scope>NUCLEOTIDE SEQUENCE</scope>
    <source>
        <strain evidence="6">AMC_N1</strain>
    </source>
</reference>
<dbReference type="PANTHER" id="PTHR11010:SF38">
    <property type="entry name" value="LYSOSOMAL PRO-X CARBOXYPEPTIDASE"/>
    <property type="match status" value="1"/>
</dbReference>
<evidence type="ECO:0000256" key="1">
    <source>
        <dbReference type="ARBA" id="ARBA00011079"/>
    </source>
</evidence>
<evidence type="ECO:0000256" key="2">
    <source>
        <dbReference type="ARBA" id="ARBA00022670"/>
    </source>
</evidence>
<accession>A0AAV8YV95</accession>
<protein>
    <recommendedName>
        <fullName evidence="8">Lysosomal Pro-X carboxypeptidase</fullName>
    </recommendedName>
</protein>
<dbReference type="AlphaFoldDB" id="A0AAV8YV95"/>
<evidence type="ECO:0008006" key="8">
    <source>
        <dbReference type="Google" id="ProtNLM"/>
    </source>
</evidence>
<comment type="similarity">
    <text evidence="1">Belongs to the peptidase S28 family.</text>
</comment>
<keyword evidence="7" id="KW-1185">Reference proteome</keyword>
<dbReference type="EMBL" id="JAPWTK010000036">
    <property type="protein sequence ID" value="KAJ8955715.1"/>
    <property type="molecule type" value="Genomic_DNA"/>
</dbReference>